<evidence type="ECO:0000256" key="5">
    <source>
        <dbReference type="ARBA" id="ARBA00022989"/>
    </source>
</evidence>
<keyword evidence="2 8" id="KW-0812">Transmembrane</keyword>
<evidence type="ECO:0000256" key="4">
    <source>
        <dbReference type="ARBA" id="ARBA00022824"/>
    </source>
</evidence>
<dbReference type="PANTHER" id="PTHR23129">
    <property type="entry name" value="ACYL-COENZYME A DIPHOSPHATASE FITM2"/>
    <property type="match status" value="1"/>
</dbReference>
<organism evidence="9 10">
    <name type="scientific">Steinernema carpocapsae</name>
    <name type="common">Entomopathogenic nematode</name>
    <dbReference type="NCBI Taxonomy" id="34508"/>
    <lineage>
        <taxon>Eukaryota</taxon>
        <taxon>Metazoa</taxon>
        <taxon>Ecdysozoa</taxon>
        <taxon>Nematoda</taxon>
        <taxon>Chromadorea</taxon>
        <taxon>Rhabditida</taxon>
        <taxon>Tylenchina</taxon>
        <taxon>Panagrolaimomorpha</taxon>
        <taxon>Strongyloidoidea</taxon>
        <taxon>Steinernematidae</taxon>
        <taxon>Steinernema</taxon>
    </lineage>
</organism>
<feature type="transmembrane region" description="Helical" evidence="8">
    <location>
        <begin position="85"/>
        <end position="104"/>
    </location>
</feature>
<dbReference type="GO" id="GO:0019915">
    <property type="term" value="P:lipid storage"/>
    <property type="evidence" value="ECO:0007669"/>
    <property type="project" value="InterPro"/>
</dbReference>
<evidence type="ECO:0000313" key="9">
    <source>
        <dbReference type="EMBL" id="TKR93067.1"/>
    </source>
</evidence>
<dbReference type="STRING" id="34508.A0A4U5P9T3"/>
<keyword evidence="10" id="KW-1185">Reference proteome</keyword>
<dbReference type="GO" id="GO:0034389">
    <property type="term" value="P:lipid droplet organization"/>
    <property type="evidence" value="ECO:0007669"/>
    <property type="project" value="InterPro"/>
</dbReference>
<dbReference type="InterPro" id="IPR046401">
    <property type="entry name" value="FITM1/2"/>
</dbReference>
<dbReference type="GO" id="GO:0008654">
    <property type="term" value="P:phospholipid biosynthetic process"/>
    <property type="evidence" value="ECO:0007669"/>
    <property type="project" value="TreeGrafter"/>
</dbReference>
<dbReference type="GO" id="GO:0005789">
    <property type="term" value="C:endoplasmic reticulum membrane"/>
    <property type="evidence" value="ECO:0007669"/>
    <property type="project" value="UniProtKB-SubCell"/>
</dbReference>
<dbReference type="InterPro" id="IPR019388">
    <property type="entry name" value="FIT"/>
</dbReference>
<evidence type="ECO:0000256" key="8">
    <source>
        <dbReference type="SAM" id="Phobius"/>
    </source>
</evidence>
<feature type="transmembrane region" description="Helical" evidence="8">
    <location>
        <begin position="246"/>
        <end position="264"/>
    </location>
</feature>
<dbReference type="HAMAP" id="MF_03230">
    <property type="entry name" value="FITM2"/>
    <property type="match status" value="1"/>
</dbReference>
<dbReference type="OrthoDB" id="5579088at2759"/>
<evidence type="ECO:0008006" key="11">
    <source>
        <dbReference type="Google" id="ProtNLM"/>
    </source>
</evidence>
<evidence type="ECO:0000256" key="7">
    <source>
        <dbReference type="ARBA" id="ARBA00023136"/>
    </source>
</evidence>
<reference evidence="9 10" key="2">
    <citation type="journal article" date="2019" name="G3 (Bethesda)">
        <title>Hybrid Assembly of the Genome of the Entomopathogenic Nematode Steinernema carpocapsae Identifies the X-Chromosome.</title>
        <authorList>
            <person name="Serra L."/>
            <person name="Macchietto M."/>
            <person name="Macias-Munoz A."/>
            <person name="McGill C.J."/>
            <person name="Rodriguez I.M."/>
            <person name="Rodriguez B."/>
            <person name="Murad R."/>
            <person name="Mortazavi A."/>
        </authorList>
    </citation>
    <scope>NUCLEOTIDE SEQUENCE [LARGE SCALE GENOMIC DNA]</scope>
    <source>
        <strain evidence="9 10">ALL</strain>
    </source>
</reference>
<keyword evidence="6" id="KW-0443">Lipid metabolism</keyword>
<feature type="transmembrane region" description="Helical" evidence="8">
    <location>
        <begin position="216"/>
        <end position="240"/>
    </location>
</feature>
<evidence type="ECO:0000256" key="1">
    <source>
        <dbReference type="ARBA" id="ARBA00004477"/>
    </source>
</evidence>
<keyword evidence="4" id="KW-0256">Endoplasmic reticulum</keyword>
<dbReference type="Pfam" id="PF10261">
    <property type="entry name" value="FIT"/>
    <property type="match status" value="1"/>
</dbReference>
<evidence type="ECO:0000256" key="3">
    <source>
        <dbReference type="ARBA" id="ARBA00022801"/>
    </source>
</evidence>
<evidence type="ECO:0000256" key="6">
    <source>
        <dbReference type="ARBA" id="ARBA00023098"/>
    </source>
</evidence>
<evidence type="ECO:0000313" key="10">
    <source>
        <dbReference type="Proteomes" id="UP000298663"/>
    </source>
</evidence>
<gene>
    <name evidence="9" type="ORF">L596_007596</name>
</gene>
<comment type="caution">
    <text evidence="9">The sequence shown here is derived from an EMBL/GenBank/DDBJ whole genome shotgun (WGS) entry which is preliminary data.</text>
</comment>
<comment type="subcellular location">
    <subcellularLocation>
        <location evidence="1">Endoplasmic reticulum membrane</location>
        <topology evidence="1">Multi-pass membrane protein</topology>
    </subcellularLocation>
</comment>
<feature type="transmembrane region" description="Helical" evidence="8">
    <location>
        <begin position="46"/>
        <end position="65"/>
    </location>
</feature>
<dbReference type="GO" id="GO:0010945">
    <property type="term" value="F:coenzyme A diphosphatase activity"/>
    <property type="evidence" value="ECO:0007669"/>
    <property type="project" value="InterPro"/>
</dbReference>
<accession>A0A4U5P9T3</accession>
<name>A0A4U5P9T3_STECR</name>
<dbReference type="PANTHER" id="PTHR23129:SF0">
    <property type="entry name" value="ACYL-COENZYME A DIPHOSPHATASE FITM2"/>
    <property type="match status" value="1"/>
</dbReference>
<dbReference type="EMBL" id="AZBU02000002">
    <property type="protein sequence ID" value="TKR93067.1"/>
    <property type="molecule type" value="Genomic_DNA"/>
</dbReference>
<evidence type="ECO:0000256" key="2">
    <source>
        <dbReference type="ARBA" id="ARBA00022692"/>
    </source>
</evidence>
<dbReference type="AlphaFoldDB" id="A0A4U5P9T3"/>
<feature type="transmembrane region" description="Helical" evidence="8">
    <location>
        <begin position="116"/>
        <end position="136"/>
    </location>
</feature>
<keyword evidence="7 8" id="KW-0472">Membrane</keyword>
<keyword evidence="3" id="KW-0378">Hydrolase</keyword>
<sequence>MKTAAFQASPTHRRVLAGPTTTSDIISGVTIQLGRRYLFADVLKKVYVYVIGVCILSFISAFGNLPQHFYFMRKDSFFNVYGTKIGWFWTWVAVAPFVYFATLFHTRNPNSAATHLLRLVVATFLWYFFTDTFVSIEQKSGSCSIKHGSLSRADCRLKGGSWNRGFDISGHCFLMIYSILIICEEAVAFRRWPEYAGQGDAESIEDYRKNTNRVRWLFVGMLALHLLWDFQLVWTVLYYHTFLDKILGAFCAAASWFVTYRVIFPVISLSPINRLPEKVPVKKR</sequence>
<dbReference type="Proteomes" id="UP000298663">
    <property type="component" value="Unassembled WGS sequence"/>
</dbReference>
<reference evidence="9 10" key="1">
    <citation type="journal article" date="2015" name="Genome Biol.">
        <title>Comparative genomics of Steinernema reveals deeply conserved gene regulatory networks.</title>
        <authorList>
            <person name="Dillman A.R."/>
            <person name="Macchietto M."/>
            <person name="Porter C.F."/>
            <person name="Rogers A."/>
            <person name="Williams B."/>
            <person name="Antoshechkin I."/>
            <person name="Lee M.M."/>
            <person name="Goodwin Z."/>
            <person name="Lu X."/>
            <person name="Lewis E.E."/>
            <person name="Goodrich-Blair H."/>
            <person name="Stock S.P."/>
            <person name="Adams B.J."/>
            <person name="Sternberg P.W."/>
            <person name="Mortazavi A."/>
        </authorList>
    </citation>
    <scope>NUCLEOTIDE SEQUENCE [LARGE SCALE GENOMIC DNA]</scope>
    <source>
        <strain evidence="9 10">ALL</strain>
    </source>
</reference>
<protein>
    <recommendedName>
        <fullName evidence="11">FIT family protein</fullName>
    </recommendedName>
</protein>
<proteinExistence type="inferred from homology"/>
<keyword evidence="5 8" id="KW-1133">Transmembrane helix</keyword>